<feature type="domain" description="Rhodanese" evidence="1">
    <location>
        <begin position="33"/>
        <end position="130"/>
    </location>
</feature>
<dbReference type="SUPFAM" id="SSF52821">
    <property type="entry name" value="Rhodanese/Cell cycle control phosphatase"/>
    <property type="match status" value="1"/>
</dbReference>
<dbReference type="EMBL" id="CP108021">
    <property type="protein sequence ID" value="WUM21979.1"/>
    <property type="molecule type" value="Genomic_DNA"/>
</dbReference>
<evidence type="ECO:0000313" key="2">
    <source>
        <dbReference type="EMBL" id="WUM21979.1"/>
    </source>
</evidence>
<reference evidence="2 3" key="1">
    <citation type="submission" date="2022-10" db="EMBL/GenBank/DDBJ databases">
        <title>The complete genomes of actinobacterial strains from the NBC collection.</title>
        <authorList>
            <person name="Joergensen T.S."/>
            <person name="Alvarez Arevalo M."/>
            <person name="Sterndorff E.B."/>
            <person name="Faurdal D."/>
            <person name="Vuksanovic O."/>
            <person name="Mourched A.-S."/>
            <person name="Charusanti P."/>
            <person name="Shaw S."/>
            <person name="Blin K."/>
            <person name="Weber T."/>
        </authorList>
    </citation>
    <scope>NUCLEOTIDE SEQUENCE [LARGE SCALE GENOMIC DNA]</scope>
    <source>
        <strain evidence="2 3">NBC_00319</strain>
    </source>
</reference>
<dbReference type="RefSeq" id="WP_328858930.1">
    <property type="nucleotide sequence ID" value="NZ_CP108021.1"/>
</dbReference>
<dbReference type="AlphaFoldDB" id="A0AAU4K7Q9"/>
<evidence type="ECO:0000259" key="1">
    <source>
        <dbReference type="PROSITE" id="PS50206"/>
    </source>
</evidence>
<gene>
    <name evidence="2" type="ORF">OG579_09505</name>
</gene>
<sequence length="146" mass="15890">MPVLAPRAHISHPVTTRRIGVLSLRVDEFSPAVAAGHRVVDIRDQRERDTHGVIAGALAIDAAIVVDRLVPDTAESLRGITADTRWLLVGADGHDAEWLTWHLHARGVPGARFLLGGHRALRSTRDLGHRPLSASQRRDLAVISAH</sequence>
<evidence type="ECO:0000313" key="3">
    <source>
        <dbReference type="Proteomes" id="UP001432128"/>
    </source>
</evidence>
<accession>A0AAU4K7Q9</accession>
<dbReference type="InterPro" id="IPR001763">
    <property type="entry name" value="Rhodanese-like_dom"/>
</dbReference>
<dbReference type="PROSITE" id="PS50206">
    <property type="entry name" value="RHODANESE_3"/>
    <property type="match status" value="1"/>
</dbReference>
<dbReference type="Proteomes" id="UP001432128">
    <property type="component" value="Chromosome"/>
</dbReference>
<name>A0AAU4K7Q9_9NOCA</name>
<keyword evidence="3" id="KW-1185">Reference proteome</keyword>
<dbReference type="KEGG" id="whr:OG579_09505"/>
<dbReference type="Gene3D" id="3.40.250.10">
    <property type="entry name" value="Rhodanese-like domain"/>
    <property type="match status" value="1"/>
</dbReference>
<dbReference type="InterPro" id="IPR036873">
    <property type="entry name" value="Rhodanese-like_dom_sf"/>
</dbReference>
<protein>
    <submittedName>
        <fullName evidence="2">Rhodanese-like domain-containing protein</fullName>
    </submittedName>
</protein>
<organism evidence="2 3">
    <name type="scientific">Williamsia herbipolensis</name>
    <dbReference type="NCBI Taxonomy" id="1603258"/>
    <lineage>
        <taxon>Bacteria</taxon>
        <taxon>Bacillati</taxon>
        <taxon>Actinomycetota</taxon>
        <taxon>Actinomycetes</taxon>
        <taxon>Mycobacteriales</taxon>
        <taxon>Nocardiaceae</taxon>
        <taxon>Williamsia</taxon>
    </lineage>
</organism>
<proteinExistence type="predicted"/>